<sequence>MTPVTTLAGMKNEHTICGLIRKRAEIASHIEHLQTEFRKAISDPDHVDKAIHLFDSSVELAGR</sequence>
<name>A0A369T6M4_9PROT</name>
<dbReference type="AlphaFoldDB" id="A0A369T6M4"/>
<organism evidence="1 2">
    <name type="scientific">Ferruginivarius sediminum</name>
    <dbReference type="NCBI Taxonomy" id="2661937"/>
    <lineage>
        <taxon>Bacteria</taxon>
        <taxon>Pseudomonadati</taxon>
        <taxon>Pseudomonadota</taxon>
        <taxon>Alphaproteobacteria</taxon>
        <taxon>Rhodospirillales</taxon>
        <taxon>Rhodospirillaceae</taxon>
        <taxon>Ferruginivarius</taxon>
    </lineage>
</organism>
<evidence type="ECO:0000313" key="1">
    <source>
        <dbReference type="EMBL" id="RDD60104.1"/>
    </source>
</evidence>
<gene>
    <name evidence="1" type="ORF">DRB17_19840</name>
</gene>
<keyword evidence="2" id="KW-1185">Reference proteome</keyword>
<reference evidence="1 2" key="1">
    <citation type="submission" date="2018-07" db="EMBL/GenBank/DDBJ databases">
        <title>Venubactetium sediminum gen. nov., sp. nov., isolated from a marine solar saltern.</title>
        <authorList>
            <person name="Wang S."/>
        </authorList>
    </citation>
    <scope>NUCLEOTIDE SEQUENCE [LARGE SCALE GENOMIC DNA]</scope>
    <source>
        <strain evidence="1 2">WD2A32</strain>
    </source>
</reference>
<dbReference type="Proteomes" id="UP000253941">
    <property type="component" value="Unassembled WGS sequence"/>
</dbReference>
<proteinExistence type="predicted"/>
<dbReference type="EMBL" id="QPMH01000062">
    <property type="protein sequence ID" value="RDD60104.1"/>
    <property type="molecule type" value="Genomic_DNA"/>
</dbReference>
<protein>
    <submittedName>
        <fullName evidence="1">Uncharacterized protein</fullName>
    </submittedName>
</protein>
<evidence type="ECO:0000313" key="2">
    <source>
        <dbReference type="Proteomes" id="UP000253941"/>
    </source>
</evidence>
<comment type="caution">
    <text evidence="1">The sequence shown here is derived from an EMBL/GenBank/DDBJ whole genome shotgun (WGS) entry which is preliminary data.</text>
</comment>
<accession>A0A369T6M4</accession>